<proteinExistence type="predicted"/>
<dbReference type="InterPro" id="IPR029063">
    <property type="entry name" value="SAM-dependent_MTases_sf"/>
</dbReference>
<accession>A0A239BX16</accession>
<dbReference type="Pfam" id="PF13489">
    <property type="entry name" value="Methyltransf_23"/>
    <property type="match status" value="1"/>
</dbReference>
<gene>
    <name evidence="1" type="ORF">SAMN06265376_1072</name>
</gene>
<sequence>MLCTLCNTTLITQIDTHFYDCERCKAIVKDEKQYLTATEEKTHYESHNNDVEDHRYQNFTMPITQYVLDTFSPKHKGLDFGSGTGPVISSMLKKQDYDIVPYDPYFAPDQKVLHSSYDYIVSCEVFEHFNNPKLEIDRLVSLLKPNGMLLIMTLLYTDTIDFKTWFYRKDPTHVFMYRSETIAYIAEEKKLDILELTSRFIVLKKTI</sequence>
<keyword evidence="1" id="KW-0808">Transferase</keyword>
<keyword evidence="2" id="KW-1185">Reference proteome</keyword>
<evidence type="ECO:0000313" key="1">
    <source>
        <dbReference type="EMBL" id="SNS12456.1"/>
    </source>
</evidence>
<dbReference type="Proteomes" id="UP000198379">
    <property type="component" value="Unassembled WGS sequence"/>
</dbReference>
<dbReference type="Gene3D" id="3.40.50.150">
    <property type="entry name" value="Vaccinia Virus protein VP39"/>
    <property type="match status" value="1"/>
</dbReference>
<name>A0A239BX16_9FLAO</name>
<reference evidence="1 2" key="1">
    <citation type="submission" date="2017-06" db="EMBL/GenBank/DDBJ databases">
        <authorList>
            <person name="Kim H.J."/>
            <person name="Triplett B.A."/>
        </authorList>
    </citation>
    <scope>NUCLEOTIDE SEQUENCE [LARGE SCALE GENOMIC DNA]</scope>
    <source>
        <strain evidence="1 2">DSM 25597</strain>
    </source>
</reference>
<dbReference type="SUPFAM" id="SSF53335">
    <property type="entry name" value="S-adenosyl-L-methionine-dependent methyltransferases"/>
    <property type="match status" value="1"/>
</dbReference>
<keyword evidence="1" id="KW-0489">Methyltransferase</keyword>
<protein>
    <submittedName>
        <fullName evidence="1">Methyltransferase domain-containing protein</fullName>
    </submittedName>
</protein>
<evidence type="ECO:0000313" key="2">
    <source>
        <dbReference type="Proteomes" id="UP000198379"/>
    </source>
</evidence>
<dbReference type="OrthoDB" id="9816564at2"/>
<dbReference type="GO" id="GO:0032259">
    <property type="term" value="P:methylation"/>
    <property type="evidence" value="ECO:0007669"/>
    <property type="project" value="UniProtKB-KW"/>
</dbReference>
<dbReference type="EMBL" id="FZNY01000007">
    <property type="protein sequence ID" value="SNS12456.1"/>
    <property type="molecule type" value="Genomic_DNA"/>
</dbReference>
<organism evidence="1 2">
    <name type="scientific">Dokdonia pacifica</name>
    <dbReference type="NCBI Taxonomy" id="1627892"/>
    <lineage>
        <taxon>Bacteria</taxon>
        <taxon>Pseudomonadati</taxon>
        <taxon>Bacteroidota</taxon>
        <taxon>Flavobacteriia</taxon>
        <taxon>Flavobacteriales</taxon>
        <taxon>Flavobacteriaceae</taxon>
        <taxon>Dokdonia</taxon>
    </lineage>
</organism>
<dbReference type="RefSeq" id="WP_089373009.1">
    <property type="nucleotide sequence ID" value="NZ_BMEP01000004.1"/>
</dbReference>
<dbReference type="GO" id="GO:0008168">
    <property type="term" value="F:methyltransferase activity"/>
    <property type="evidence" value="ECO:0007669"/>
    <property type="project" value="UniProtKB-KW"/>
</dbReference>
<dbReference type="AlphaFoldDB" id="A0A239BX16"/>